<accession>A0ACB8YK95</accession>
<evidence type="ECO:0000313" key="1">
    <source>
        <dbReference type="EMBL" id="KAI3685666.1"/>
    </source>
</evidence>
<dbReference type="EMBL" id="CM042058">
    <property type="protein sequence ID" value="KAI3685666.1"/>
    <property type="molecule type" value="Genomic_DNA"/>
</dbReference>
<evidence type="ECO:0000313" key="2">
    <source>
        <dbReference type="Proteomes" id="UP001055879"/>
    </source>
</evidence>
<organism evidence="1 2">
    <name type="scientific">Arctium lappa</name>
    <name type="common">Greater burdock</name>
    <name type="synonym">Lappa major</name>
    <dbReference type="NCBI Taxonomy" id="4217"/>
    <lineage>
        <taxon>Eukaryota</taxon>
        <taxon>Viridiplantae</taxon>
        <taxon>Streptophyta</taxon>
        <taxon>Embryophyta</taxon>
        <taxon>Tracheophyta</taxon>
        <taxon>Spermatophyta</taxon>
        <taxon>Magnoliopsida</taxon>
        <taxon>eudicotyledons</taxon>
        <taxon>Gunneridae</taxon>
        <taxon>Pentapetalae</taxon>
        <taxon>asterids</taxon>
        <taxon>campanulids</taxon>
        <taxon>Asterales</taxon>
        <taxon>Asteraceae</taxon>
        <taxon>Carduoideae</taxon>
        <taxon>Cardueae</taxon>
        <taxon>Arctiinae</taxon>
        <taxon>Arctium</taxon>
    </lineage>
</organism>
<reference evidence="1 2" key="2">
    <citation type="journal article" date="2022" name="Mol. Ecol. Resour.">
        <title>The genomes of chicory, endive, great burdock and yacon provide insights into Asteraceae paleo-polyploidization history and plant inulin production.</title>
        <authorList>
            <person name="Fan W."/>
            <person name="Wang S."/>
            <person name="Wang H."/>
            <person name="Wang A."/>
            <person name="Jiang F."/>
            <person name="Liu H."/>
            <person name="Zhao H."/>
            <person name="Xu D."/>
            <person name="Zhang Y."/>
        </authorList>
    </citation>
    <scope>NUCLEOTIDE SEQUENCE [LARGE SCALE GENOMIC DNA]</scope>
    <source>
        <strain evidence="2">cv. Niubang</strain>
    </source>
</reference>
<name>A0ACB8YK95_ARCLA</name>
<dbReference type="Proteomes" id="UP001055879">
    <property type="component" value="Linkage Group LG12"/>
</dbReference>
<protein>
    <submittedName>
        <fullName evidence="1">Uncharacterized protein</fullName>
    </submittedName>
</protein>
<keyword evidence="2" id="KW-1185">Reference proteome</keyword>
<proteinExistence type="predicted"/>
<sequence>MKRLASVKKEDQMLDEILKRSFGGKTYKEYVYSVLYDELMQLKGIAEELKRCIFNLVTCTMLLRKIFFVNANRDDTFSALWVGLLMELLEQIWSIIDVHGVVHKEDVIVQEGVNVNGGFVSVVDRNMVGSTSSKGQAPVIIELVENTCF</sequence>
<comment type="caution">
    <text evidence="1">The sequence shown here is derived from an EMBL/GenBank/DDBJ whole genome shotgun (WGS) entry which is preliminary data.</text>
</comment>
<reference evidence="2" key="1">
    <citation type="journal article" date="2022" name="Mol. Ecol. Resour.">
        <title>The genomes of chicory, endive, great burdock and yacon provide insights into Asteraceae palaeo-polyploidization history and plant inulin production.</title>
        <authorList>
            <person name="Fan W."/>
            <person name="Wang S."/>
            <person name="Wang H."/>
            <person name="Wang A."/>
            <person name="Jiang F."/>
            <person name="Liu H."/>
            <person name="Zhao H."/>
            <person name="Xu D."/>
            <person name="Zhang Y."/>
        </authorList>
    </citation>
    <scope>NUCLEOTIDE SEQUENCE [LARGE SCALE GENOMIC DNA]</scope>
    <source>
        <strain evidence="2">cv. Niubang</strain>
    </source>
</reference>
<gene>
    <name evidence="1" type="ORF">L6452_34921</name>
</gene>